<evidence type="ECO:0000313" key="1">
    <source>
        <dbReference type="EMBL" id="GIY38592.1"/>
    </source>
</evidence>
<keyword evidence="2" id="KW-1185">Reference proteome</keyword>
<protein>
    <submittedName>
        <fullName evidence="1">Uncharacterized protein</fullName>
    </submittedName>
</protein>
<name>A0AAV4T1P8_CAEEX</name>
<evidence type="ECO:0000313" key="2">
    <source>
        <dbReference type="Proteomes" id="UP001054945"/>
    </source>
</evidence>
<comment type="caution">
    <text evidence="1">The sequence shown here is derived from an EMBL/GenBank/DDBJ whole genome shotgun (WGS) entry which is preliminary data.</text>
</comment>
<gene>
    <name evidence="1" type="ORF">CEXT_445681</name>
</gene>
<sequence length="112" mass="12547">MSDQCSFQEFVGIPVPKLTRKLLATLTFPIPIHPLSHHHSNDQRRHPPPVFISCRRFRHRGPTDVTGKEHHVKDDVKKGSVPIDRLVEDGKVEEGVGQLGKSFANSLGILRA</sequence>
<dbReference type="Proteomes" id="UP001054945">
    <property type="component" value="Unassembled WGS sequence"/>
</dbReference>
<reference evidence="1 2" key="1">
    <citation type="submission" date="2021-06" db="EMBL/GenBank/DDBJ databases">
        <title>Caerostris extrusa draft genome.</title>
        <authorList>
            <person name="Kono N."/>
            <person name="Arakawa K."/>
        </authorList>
    </citation>
    <scope>NUCLEOTIDE SEQUENCE [LARGE SCALE GENOMIC DNA]</scope>
</reference>
<proteinExistence type="predicted"/>
<dbReference type="AlphaFoldDB" id="A0AAV4T1P8"/>
<organism evidence="1 2">
    <name type="scientific">Caerostris extrusa</name>
    <name type="common">Bark spider</name>
    <name type="synonym">Caerostris bankana</name>
    <dbReference type="NCBI Taxonomy" id="172846"/>
    <lineage>
        <taxon>Eukaryota</taxon>
        <taxon>Metazoa</taxon>
        <taxon>Ecdysozoa</taxon>
        <taxon>Arthropoda</taxon>
        <taxon>Chelicerata</taxon>
        <taxon>Arachnida</taxon>
        <taxon>Araneae</taxon>
        <taxon>Araneomorphae</taxon>
        <taxon>Entelegynae</taxon>
        <taxon>Araneoidea</taxon>
        <taxon>Araneidae</taxon>
        <taxon>Caerostris</taxon>
    </lineage>
</organism>
<dbReference type="EMBL" id="BPLR01010327">
    <property type="protein sequence ID" value="GIY38592.1"/>
    <property type="molecule type" value="Genomic_DNA"/>
</dbReference>
<accession>A0AAV4T1P8</accession>